<dbReference type="EMBL" id="CM037624">
    <property type="protein sequence ID" value="KAH8011274.1"/>
    <property type="molecule type" value="Genomic_DNA"/>
</dbReference>
<organism evidence="1 2">
    <name type="scientific">Sphaerodactylus townsendi</name>
    <dbReference type="NCBI Taxonomy" id="933632"/>
    <lineage>
        <taxon>Eukaryota</taxon>
        <taxon>Metazoa</taxon>
        <taxon>Chordata</taxon>
        <taxon>Craniata</taxon>
        <taxon>Vertebrata</taxon>
        <taxon>Euteleostomi</taxon>
        <taxon>Lepidosauria</taxon>
        <taxon>Squamata</taxon>
        <taxon>Bifurcata</taxon>
        <taxon>Gekkota</taxon>
        <taxon>Sphaerodactylidae</taxon>
        <taxon>Sphaerodactylus</taxon>
    </lineage>
</organism>
<protein>
    <submittedName>
        <fullName evidence="1">Uncharacterized protein</fullName>
    </submittedName>
</protein>
<gene>
    <name evidence="1" type="ORF">K3G42_021122</name>
</gene>
<evidence type="ECO:0000313" key="1">
    <source>
        <dbReference type="EMBL" id="KAH8011274.1"/>
    </source>
</evidence>
<sequence length="104" mass="11552">MDSSTKDQCCSLESAVGSAQKLADITGSRAYERFTGNQIAKIYSQNPEVYAQTERISLVSSFAASLFLGAYARIDYSDEKPVSFWKSEMSQPRANLPKPVNHQH</sequence>
<comment type="caution">
    <text evidence="1">The sequence shown here is derived from an EMBL/GenBank/DDBJ whole genome shotgun (WGS) entry which is preliminary data.</text>
</comment>
<dbReference type="Proteomes" id="UP000827872">
    <property type="component" value="Linkage Group LG11"/>
</dbReference>
<keyword evidence="2" id="KW-1185">Reference proteome</keyword>
<reference evidence="1" key="1">
    <citation type="submission" date="2021-08" db="EMBL/GenBank/DDBJ databases">
        <title>The first chromosome-level gecko genome reveals the dynamic sex chromosomes of Neotropical dwarf geckos (Sphaerodactylidae: Sphaerodactylus).</title>
        <authorList>
            <person name="Pinto B.J."/>
            <person name="Keating S.E."/>
            <person name="Gamble T."/>
        </authorList>
    </citation>
    <scope>NUCLEOTIDE SEQUENCE</scope>
    <source>
        <strain evidence="1">TG3544</strain>
    </source>
</reference>
<proteinExistence type="predicted"/>
<accession>A0ACB8FW41</accession>
<name>A0ACB8FW41_9SAUR</name>
<evidence type="ECO:0000313" key="2">
    <source>
        <dbReference type="Proteomes" id="UP000827872"/>
    </source>
</evidence>